<evidence type="ECO:0000259" key="6">
    <source>
        <dbReference type="PROSITE" id="PS50885"/>
    </source>
</evidence>
<dbReference type="NCBIfam" id="TIGR00229">
    <property type="entry name" value="sensory_box"/>
    <property type="match status" value="1"/>
</dbReference>
<dbReference type="InterPro" id="IPR000014">
    <property type="entry name" value="PAS"/>
</dbReference>
<dbReference type="InterPro" id="IPR035965">
    <property type="entry name" value="PAS-like_dom_sf"/>
</dbReference>
<dbReference type="Pfam" id="PF16736">
    <property type="entry name" value="sCache_like"/>
    <property type="match status" value="1"/>
</dbReference>
<gene>
    <name evidence="7" type="ORF">MUN89_09800</name>
</gene>
<reference evidence="7 8" key="1">
    <citation type="submission" date="2022-04" db="EMBL/GenBank/DDBJ databases">
        <title>Halobacillus sp. isolated from saltern.</title>
        <authorList>
            <person name="Won M."/>
            <person name="Lee C.-M."/>
            <person name="Woen H.-Y."/>
            <person name="Kwon S.-W."/>
        </authorList>
    </citation>
    <scope>NUCLEOTIDE SEQUENCE [LARGE SCALE GENOMIC DNA]</scope>
    <source>
        <strain evidence="7 8">SSBR10-3</strain>
    </source>
</reference>
<evidence type="ECO:0000313" key="7">
    <source>
        <dbReference type="EMBL" id="UOQ46175.1"/>
    </source>
</evidence>
<evidence type="ECO:0000256" key="1">
    <source>
        <dbReference type="ARBA" id="ARBA00004236"/>
    </source>
</evidence>
<protein>
    <submittedName>
        <fullName evidence="7">PAS domain-containing protein</fullName>
    </submittedName>
</protein>
<dbReference type="EMBL" id="CP095073">
    <property type="protein sequence ID" value="UOQ46175.1"/>
    <property type="molecule type" value="Genomic_DNA"/>
</dbReference>
<comment type="subcellular location">
    <subcellularLocation>
        <location evidence="1">Cell membrane</location>
    </subcellularLocation>
</comment>
<evidence type="ECO:0000256" key="2">
    <source>
        <dbReference type="ARBA" id="ARBA00022475"/>
    </source>
</evidence>
<dbReference type="Proteomes" id="UP000831787">
    <property type="component" value="Chromosome"/>
</dbReference>
<dbReference type="SMART" id="SM00091">
    <property type="entry name" value="PAS"/>
    <property type="match status" value="1"/>
</dbReference>
<dbReference type="PROSITE" id="PS50112">
    <property type="entry name" value="PAS"/>
    <property type="match status" value="1"/>
</dbReference>
<keyword evidence="2" id="KW-1003">Cell membrane</keyword>
<feature type="domain" description="HAMP" evidence="6">
    <location>
        <begin position="182"/>
        <end position="234"/>
    </location>
</feature>
<dbReference type="PROSITE" id="PS50885">
    <property type="entry name" value="HAMP"/>
    <property type="match status" value="1"/>
</dbReference>
<keyword evidence="4" id="KW-0812">Transmembrane</keyword>
<evidence type="ECO:0000259" key="5">
    <source>
        <dbReference type="PROSITE" id="PS50112"/>
    </source>
</evidence>
<evidence type="ECO:0000313" key="8">
    <source>
        <dbReference type="Proteomes" id="UP000831787"/>
    </source>
</evidence>
<evidence type="ECO:0000256" key="3">
    <source>
        <dbReference type="ARBA" id="ARBA00023136"/>
    </source>
</evidence>
<keyword evidence="3 4" id="KW-0472">Membrane</keyword>
<dbReference type="SUPFAM" id="SSF55785">
    <property type="entry name" value="PYP-like sensor domain (PAS domain)"/>
    <property type="match status" value="1"/>
</dbReference>
<dbReference type="InterPro" id="IPR031967">
    <property type="entry name" value="PhoR_single_Cache-like_dom"/>
</dbReference>
<evidence type="ECO:0000256" key="4">
    <source>
        <dbReference type="SAM" id="Phobius"/>
    </source>
</evidence>
<dbReference type="RefSeq" id="WP_244713241.1">
    <property type="nucleotide sequence ID" value="NZ_CP095073.1"/>
</dbReference>
<dbReference type="Gene3D" id="6.10.340.10">
    <property type="match status" value="1"/>
</dbReference>
<proteinExistence type="predicted"/>
<keyword evidence="4" id="KW-1133">Transmembrane helix</keyword>
<sequence length="356" mass="40330">MKSNTRPLLTYTILVAVVIMGLGVLLAQLTRNYFVNIFEERIEAESQYFATYMERYEQEGELNKKELYDLSKQLNTGMVFISNDGEILADTVSAVPVVTENEKDKILTRVKTNNTSAREGELIDSVFYYPLPIDLNNIDGTLILLSRVHSLTNITKNIWLLIGFTLVLGLLVILIIGYNIFSKFIRPIRSAADVATELAKGNYKARTYEGHFGEAGQLSRAINILARNLQEMTSKKGMQESQLEAVINNMGNGLVLIDEKGYILLVNRAFLESFGGEAQQYIGHLYHESIPFTTIHETIQKIYMFEETLSETFVLPLGIDRKHLEVTGAPFLTVEENGRESYLFFTTLRISKGWNK</sequence>
<keyword evidence="8" id="KW-1185">Reference proteome</keyword>
<dbReference type="SMART" id="SM00304">
    <property type="entry name" value="HAMP"/>
    <property type="match status" value="1"/>
</dbReference>
<name>A0ABY4EQB7_9BACI</name>
<dbReference type="SUPFAM" id="SSF158472">
    <property type="entry name" value="HAMP domain-like"/>
    <property type="match status" value="1"/>
</dbReference>
<feature type="domain" description="PAS" evidence="5">
    <location>
        <begin position="239"/>
        <end position="283"/>
    </location>
</feature>
<dbReference type="Pfam" id="PF00989">
    <property type="entry name" value="PAS"/>
    <property type="match status" value="1"/>
</dbReference>
<organism evidence="7 8">
    <name type="scientific">Halobacillus salinarum</name>
    <dbReference type="NCBI Taxonomy" id="2932257"/>
    <lineage>
        <taxon>Bacteria</taxon>
        <taxon>Bacillati</taxon>
        <taxon>Bacillota</taxon>
        <taxon>Bacilli</taxon>
        <taxon>Bacillales</taxon>
        <taxon>Bacillaceae</taxon>
        <taxon>Halobacillus</taxon>
    </lineage>
</organism>
<dbReference type="CDD" id="cd06225">
    <property type="entry name" value="HAMP"/>
    <property type="match status" value="1"/>
</dbReference>
<accession>A0ABY4EQB7</accession>
<feature type="transmembrane region" description="Helical" evidence="4">
    <location>
        <begin position="158"/>
        <end position="181"/>
    </location>
</feature>
<dbReference type="InterPro" id="IPR003660">
    <property type="entry name" value="HAMP_dom"/>
</dbReference>
<dbReference type="InterPro" id="IPR013767">
    <property type="entry name" value="PAS_fold"/>
</dbReference>
<dbReference type="CDD" id="cd00130">
    <property type="entry name" value="PAS"/>
    <property type="match status" value="1"/>
</dbReference>
<dbReference type="Gene3D" id="3.30.450.20">
    <property type="entry name" value="PAS domain"/>
    <property type="match status" value="2"/>
</dbReference>